<evidence type="ECO:0000256" key="3">
    <source>
        <dbReference type="ARBA" id="ARBA00012438"/>
    </source>
</evidence>
<dbReference type="Pfam" id="PF00072">
    <property type="entry name" value="Response_reg"/>
    <property type="match status" value="1"/>
</dbReference>
<evidence type="ECO:0000256" key="4">
    <source>
        <dbReference type="ARBA" id="ARBA00022553"/>
    </source>
</evidence>
<feature type="domain" description="Response regulatory" evidence="16">
    <location>
        <begin position="304"/>
        <end position="420"/>
    </location>
</feature>
<dbReference type="PANTHER" id="PTHR45339">
    <property type="entry name" value="HYBRID SIGNAL TRANSDUCTION HISTIDINE KINASE J"/>
    <property type="match status" value="1"/>
</dbReference>
<dbReference type="Pfam" id="PF00512">
    <property type="entry name" value="HisKA"/>
    <property type="match status" value="1"/>
</dbReference>
<evidence type="ECO:0000256" key="12">
    <source>
        <dbReference type="ARBA" id="ARBA00023136"/>
    </source>
</evidence>
<dbReference type="InterPro" id="IPR005467">
    <property type="entry name" value="His_kinase_dom"/>
</dbReference>
<organism evidence="17 18">
    <name type="scientific">Rhodoblastus acidophilus</name>
    <name type="common">Rhodopseudomonas acidophila</name>
    <dbReference type="NCBI Taxonomy" id="1074"/>
    <lineage>
        <taxon>Bacteria</taxon>
        <taxon>Pseudomonadati</taxon>
        <taxon>Pseudomonadota</taxon>
        <taxon>Alphaproteobacteria</taxon>
        <taxon>Hyphomicrobiales</taxon>
        <taxon>Rhodoblastaceae</taxon>
        <taxon>Rhodoblastus</taxon>
    </lineage>
</organism>
<dbReference type="RefSeq" id="WP_088520879.1">
    <property type="nucleotide sequence ID" value="NZ_FYDG01000005.1"/>
</dbReference>
<evidence type="ECO:0000256" key="13">
    <source>
        <dbReference type="PROSITE-ProRule" id="PRU00169"/>
    </source>
</evidence>
<evidence type="ECO:0000256" key="6">
    <source>
        <dbReference type="ARBA" id="ARBA00022692"/>
    </source>
</evidence>
<evidence type="ECO:0000256" key="9">
    <source>
        <dbReference type="ARBA" id="ARBA00022840"/>
    </source>
</evidence>
<dbReference type="Gene3D" id="1.10.287.130">
    <property type="match status" value="1"/>
</dbReference>
<dbReference type="FunFam" id="1.10.287.130:FF:000004">
    <property type="entry name" value="Ethylene receptor 1"/>
    <property type="match status" value="1"/>
</dbReference>
<evidence type="ECO:0000313" key="18">
    <source>
        <dbReference type="Proteomes" id="UP000198418"/>
    </source>
</evidence>
<dbReference type="SMART" id="SM00388">
    <property type="entry name" value="HisKA"/>
    <property type="match status" value="1"/>
</dbReference>
<dbReference type="SUPFAM" id="SSF52172">
    <property type="entry name" value="CheY-like"/>
    <property type="match status" value="2"/>
</dbReference>
<evidence type="ECO:0000256" key="1">
    <source>
        <dbReference type="ARBA" id="ARBA00000085"/>
    </source>
</evidence>
<dbReference type="SMART" id="SM00387">
    <property type="entry name" value="HATPase_c"/>
    <property type="match status" value="1"/>
</dbReference>
<name>A0A212RLB3_RHOAC</name>
<dbReference type="InterPro" id="IPR004358">
    <property type="entry name" value="Sig_transdc_His_kin-like_C"/>
</dbReference>
<dbReference type="SUPFAM" id="SSF55874">
    <property type="entry name" value="ATPase domain of HSP90 chaperone/DNA topoisomerase II/histidine kinase"/>
    <property type="match status" value="1"/>
</dbReference>
<evidence type="ECO:0000256" key="10">
    <source>
        <dbReference type="ARBA" id="ARBA00022989"/>
    </source>
</evidence>
<keyword evidence="7" id="KW-0547">Nucleotide-binding</keyword>
<dbReference type="Gene3D" id="3.30.565.10">
    <property type="entry name" value="Histidine kinase-like ATPase, C-terminal domain"/>
    <property type="match status" value="1"/>
</dbReference>
<proteinExistence type="predicted"/>
<accession>A0A212RLB3</accession>
<keyword evidence="9" id="KW-0067">ATP-binding</keyword>
<evidence type="ECO:0000256" key="8">
    <source>
        <dbReference type="ARBA" id="ARBA00022777"/>
    </source>
</evidence>
<keyword evidence="6" id="KW-0812">Transmembrane</keyword>
<dbReference type="SMART" id="SM00448">
    <property type="entry name" value="REC"/>
    <property type="match status" value="2"/>
</dbReference>
<dbReference type="PRINTS" id="PR00344">
    <property type="entry name" value="BCTRLSENSOR"/>
</dbReference>
<dbReference type="InterPro" id="IPR036097">
    <property type="entry name" value="HisK_dim/P_sf"/>
</dbReference>
<feature type="coiled-coil region" evidence="14">
    <location>
        <begin position="24"/>
        <end position="51"/>
    </location>
</feature>
<gene>
    <name evidence="17" type="ORF">SAMN06265338_105101</name>
</gene>
<dbReference type="PROSITE" id="PS50109">
    <property type="entry name" value="HIS_KIN"/>
    <property type="match status" value="1"/>
</dbReference>
<evidence type="ECO:0000256" key="7">
    <source>
        <dbReference type="ARBA" id="ARBA00022741"/>
    </source>
</evidence>
<comment type="subcellular location">
    <subcellularLocation>
        <location evidence="2">Membrane</location>
    </subcellularLocation>
</comment>
<dbReference type="FunFam" id="3.30.565.10:FF:000010">
    <property type="entry name" value="Sensor histidine kinase RcsC"/>
    <property type="match status" value="1"/>
</dbReference>
<dbReference type="AlphaFoldDB" id="A0A212RLB3"/>
<dbReference type="EC" id="2.7.13.3" evidence="3"/>
<keyword evidence="4 13" id="KW-0597">Phosphoprotein</keyword>
<dbReference type="GO" id="GO:0016020">
    <property type="term" value="C:membrane"/>
    <property type="evidence" value="ECO:0007669"/>
    <property type="project" value="UniProtKB-SubCell"/>
</dbReference>
<dbReference type="CDD" id="cd16922">
    <property type="entry name" value="HATPase_EvgS-ArcB-TorS-like"/>
    <property type="match status" value="1"/>
</dbReference>
<evidence type="ECO:0000256" key="5">
    <source>
        <dbReference type="ARBA" id="ARBA00022679"/>
    </source>
</evidence>
<dbReference type="OrthoDB" id="9810730at2"/>
<dbReference type="Gene3D" id="3.40.50.2300">
    <property type="match status" value="2"/>
</dbReference>
<dbReference type="InterPro" id="IPR011006">
    <property type="entry name" value="CheY-like_superfamily"/>
</dbReference>
<keyword evidence="10" id="KW-1133">Transmembrane helix</keyword>
<dbReference type="InterPro" id="IPR003661">
    <property type="entry name" value="HisK_dim/P_dom"/>
</dbReference>
<evidence type="ECO:0000256" key="2">
    <source>
        <dbReference type="ARBA" id="ARBA00004370"/>
    </source>
</evidence>
<feature type="domain" description="Response regulatory" evidence="16">
    <location>
        <begin position="443"/>
        <end position="568"/>
    </location>
</feature>
<dbReference type="GO" id="GO:0000155">
    <property type="term" value="F:phosphorelay sensor kinase activity"/>
    <property type="evidence" value="ECO:0007669"/>
    <property type="project" value="InterPro"/>
</dbReference>
<evidence type="ECO:0000256" key="14">
    <source>
        <dbReference type="SAM" id="Coils"/>
    </source>
</evidence>
<feature type="modified residue" description="4-aspartylphosphate" evidence="13">
    <location>
        <position position="498"/>
    </location>
</feature>
<keyword evidence="12" id="KW-0472">Membrane</keyword>
<keyword evidence="11" id="KW-0902">Two-component regulatory system</keyword>
<dbReference type="InterPro" id="IPR036890">
    <property type="entry name" value="HATPase_C_sf"/>
</dbReference>
<feature type="domain" description="Histidine kinase" evidence="15">
    <location>
        <begin position="71"/>
        <end position="288"/>
    </location>
</feature>
<dbReference type="GO" id="GO:0005524">
    <property type="term" value="F:ATP binding"/>
    <property type="evidence" value="ECO:0007669"/>
    <property type="project" value="UniProtKB-KW"/>
</dbReference>
<dbReference type="PROSITE" id="PS50110">
    <property type="entry name" value="RESPONSE_REGULATORY"/>
    <property type="match status" value="2"/>
</dbReference>
<dbReference type="CDD" id="cd00082">
    <property type="entry name" value="HisKA"/>
    <property type="match status" value="1"/>
</dbReference>
<dbReference type="CDD" id="cd17546">
    <property type="entry name" value="REC_hyHK_CKI1_RcsC-like"/>
    <property type="match status" value="1"/>
</dbReference>
<dbReference type="InterPro" id="IPR003594">
    <property type="entry name" value="HATPase_dom"/>
</dbReference>
<protein>
    <recommendedName>
        <fullName evidence="3">histidine kinase</fullName>
        <ecNumber evidence="3">2.7.13.3</ecNumber>
    </recommendedName>
</protein>
<keyword evidence="14" id="KW-0175">Coiled coil</keyword>
<evidence type="ECO:0000313" key="17">
    <source>
        <dbReference type="EMBL" id="SNB73231.1"/>
    </source>
</evidence>
<dbReference type="InterPro" id="IPR001789">
    <property type="entry name" value="Sig_transdc_resp-reg_receiver"/>
</dbReference>
<reference evidence="18" key="1">
    <citation type="submission" date="2017-06" db="EMBL/GenBank/DDBJ databases">
        <authorList>
            <person name="Varghese N."/>
            <person name="Submissions S."/>
        </authorList>
    </citation>
    <scope>NUCLEOTIDE SEQUENCE [LARGE SCALE GENOMIC DNA]</scope>
    <source>
        <strain evidence="18">DSM 137</strain>
    </source>
</reference>
<keyword evidence="8 17" id="KW-0418">Kinase</keyword>
<evidence type="ECO:0000256" key="11">
    <source>
        <dbReference type="ARBA" id="ARBA00023012"/>
    </source>
</evidence>
<evidence type="ECO:0000259" key="16">
    <source>
        <dbReference type="PROSITE" id="PS50110"/>
    </source>
</evidence>
<dbReference type="PANTHER" id="PTHR45339:SF1">
    <property type="entry name" value="HYBRID SIGNAL TRANSDUCTION HISTIDINE KINASE J"/>
    <property type="match status" value="1"/>
</dbReference>
<dbReference type="Proteomes" id="UP000198418">
    <property type="component" value="Unassembled WGS sequence"/>
</dbReference>
<feature type="modified residue" description="4-aspartylphosphate" evidence="13">
    <location>
        <position position="356"/>
    </location>
</feature>
<dbReference type="Pfam" id="PF02518">
    <property type="entry name" value="HATPase_c"/>
    <property type="match status" value="1"/>
</dbReference>
<dbReference type="SUPFAM" id="SSF47384">
    <property type="entry name" value="Homodimeric domain of signal transducing histidine kinase"/>
    <property type="match status" value="1"/>
</dbReference>
<keyword evidence="5" id="KW-0808">Transferase</keyword>
<comment type="catalytic activity">
    <reaction evidence="1">
        <text>ATP + protein L-histidine = ADP + protein N-phospho-L-histidine.</text>
        <dbReference type="EC" id="2.7.13.3"/>
    </reaction>
</comment>
<sequence length="573" mass="61329">MVALTALIIFLALACVAVYLARELRRLAFRLADAEQRLETSQDEIWELKSAAAAREKAEAASEAKSRFLATVSHEFRTPLNGILGLAELLAATPLNAEQGSYLAAIRASGDALSSLINEILDFSRLEAGKLELNPTEFDLPALIEGAVELLSPRAQGKGLEICSFVAKDLPRLAVGDSGRLRQVLINLIGNAVKFTDAGGVAVEVAPAGEGRVRFSVFDTGAGIAESRRRAIFHDFEQGDGSATRRHEGTGLGLAISRRIVEHMGGKLWLESSGPGGSQFCFEIPLPGVAASARESEPRLAGRRIVIVGDAPFGCDYLARRLTDSGAHAQVARDKAEAAARLEAEALFAPDFMLVDCSLGEQAIGGLAQLARSFPRCKSVLLFSPFERRAFGEAMLNAFDGWLVKPVRLESVGAKLFYCTSRKDAAQSPERADRPAPDLTGRRVLLAEDNDVNALLVERQLGKLGATVARARDGAEAVRLAEQSFAEGSAPFTAILMDLRMPQLDGLSAARAIRANEQARGRAPVPIVALTANAFDDDREAALRAGMQAFLTKPVDLTALVQTLNEVEPVRPG</sequence>
<keyword evidence="18" id="KW-1185">Reference proteome</keyword>
<evidence type="ECO:0000259" key="15">
    <source>
        <dbReference type="PROSITE" id="PS50109"/>
    </source>
</evidence>
<dbReference type="EMBL" id="FYDG01000005">
    <property type="protein sequence ID" value="SNB73231.1"/>
    <property type="molecule type" value="Genomic_DNA"/>
</dbReference>